<dbReference type="PROSITE" id="PS51379">
    <property type="entry name" value="4FE4S_FER_2"/>
    <property type="match status" value="4"/>
</dbReference>
<feature type="domain" description="4Fe-4S ferredoxin-type" evidence="11">
    <location>
        <begin position="282"/>
        <end position="316"/>
    </location>
</feature>
<comment type="pathway">
    <text evidence="10">Cofactor metabolism; coenzyme M-coenzyme B heterodisulfide reduction; coenzyme B and coenzyme M from coenzyme M-coenzyme B heterodisulfide: step 1/1.</text>
</comment>
<dbReference type="Gene3D" id="3.30.70.20">
    <property type="match status" value="2"/>
</dbReference>
<evidence type="ECO:0000256" key="1">
    <source>
        <dbReference type="ARBA" id="ARBA00001974"/>
    </source>
</evidence>
<dbReference type="Proteomes" id="UP000070035">
    <property type="component" value="Unassembled WGS sequence"/>
</dbReference>
<evidence type="ECO:0000256" key="2">
    <source>
        <dbReference type="ARBA" id="ARBA00006561"/>
    </source>
</evidence>
<proteinExistence type="inferred from homology"/>
<dbReference type="Gene3D" id="3.30.70.3270">
    <property type="match status" value="1"/>
</dbReference>
<sequence length="646" mass="70908">MSEKIGVYICHCGTNIAGTVDIKELTEFASGLEDVAVVKDYEFMCSDVGQRMIREDIKKENLTKVVVASCSPALHEATFMGAVEEGGLNRFEFQMANIREHCSWVTDDKTEATEKAKRMVKAAVSRVRRHEPLKVRKVEVTPRTLVIGAGIAGIEAALKVADSGKEVYLVEKSPSIGGHMAQLDKTFPTLDCSSCILTPKMEEVGSHPNINLLTYSEVESVAGFPGNFEVKIRKKAKYVDEDKCTGCGVCQERCPATAPSEFDERLGKRKAVYIPFPQAVPRVPVIDKDNCIYFKEGKCRACELNCPTDAIDFEQDDEVKEITVGNIIVATGYDLFDSSKIECYGYKKYDNVYTALEVERMLDATGPTGGEILLSDGSEPKTVAIIHCVGSRDENYHEYCSRVCCMYSMKLAHLIREETGAEVYELYLDLRAFGKGYEEFYRRVRESWVTFVKGGPAKVDEGENGKLLVKCEDSILGERITIPADMVVLSPAMEARSDSDKLVDILSLNKSKDGFFLERHPKLAPISTSSDGIFIAGACQGPKDIPDTIAQAAAAGVEAVSMMDAGFLELEPYLSEIDEELCCGCKTCISVCPYDAISFDEEKGVSVVEETLCRGCGICISACPSGAARQRGFTDEQLVAEILAII</sequence>
<evidence type="ECO:0000256" key="7">
    <source>
        <dbReference type="ARBA" id="ARBA00023002"/>
    </source>
</evidence>
<comment type="caution">
    <text evidence="12">The sequence shown here is derived from an EMBL/GenBank/DDBJ whole genome shotgun (WGS) entry which is preliminary data.</text>
</comment>
<keyword evidence="13" id="KW-1185">Reference proteome</keyword>
<keyword evidence="5 10" id="KW-0479">Metal-binding</keyword>
<dbReference type="InterPro" id="IPR039650">
    <property type="entry name" value="HdrA-like"/>
</dbReference>
<feature type="domain" description="4Fe-4S ferredoxin-type" evidence="11">
    <location>
        <begin position="604"/>
        <end position="633"/>
    </location>
</feature>
<dbReference type="Pfam" id="PF14697">
    <property type="entry name" value="Fer4_21"/>
    <property type="match status" value="1"/>
</dbReference>
<evidence type="ECO:0000256" key="10">
    <source>
        <dbReference type="RuleBase" id="RU366072"/>
    </source>
</evidence>
<organism evidence="12 13">
    <name type="scientific">candidate division MSBL1 archaeon SCGC-AAA261F17</name>
    <dbReference type="NCBI Taxonomy" id="1698274"/>
    <lineage>
        <taxon>Archaea</taxon>
        <taxon>Methanobacteriati</taxon>
        <taxon>Methanobacteriota</taxon>
        <taxon>candidate division MSBL1</taxon>
    </lineage>
</organism>
<dbReference type="SUPFAM" id="SSF54862">
    <property type="entry name" value="4Fe-4S ferredoxins"/>
    <property type="match status" value="1"/>
</dbReference>
<dbReference type="PATRIC" id="fig|1698274.3.peg.208"/>
<reference evidence="12 13" key="1">
    <citation type="journal article" date="2016" name="Sci. Rep.">
        <title>Metabolic traits of an uncultured archaeal lineage -MSBL1- from brine pools of the Red Sea.</title>
        <authorList>
            <person name="Mwirichia R."/>
            <person name="Alam I."/>
            <person name="Rashid M."/>
            <person name="Vinu M."/>
            <person name="Ba-Alawi W."/>
            <person name="Anthony Kamau A."/>
            <person name="Kamanda Ngugi D."/>
            <person name="Goker M."/>
            <person name="Klenk H.P."/>
            <person name="Bajic V."/>
            <person name="Stingl U."/>
        </authorList>
    </citation>
    <scope>NUCLEOTIDE SEQUENCE [LARGE SCALE GENOMIC DNA]</scope>
    <source>
        <strain evidence="12">SCGC-AAA261F17</strain>
    </source>
</reference>
<evidence type="ECO:0000256" key="3">
    <source>
        <dbReference type="ARBA" id="ARBA00022485"/>
    </source>
</evidence>
<dbReference type="PROSITE" id="PS00198">
    <property type="entry name" value="4FE4S_FER_1"/>
    <property type="match status" value="3"/>
</dbReference>
<accession>A0A133V6B8</accession>
<dbReference type="InterPro" id="IPR036188">
    <property type="entry name" value="FAD/NAD-bd_sf"/>
</dbReference>
<comment type="subunit">
    <text evidence="10">The ferredoxin:CoB-CoM heterodisulfide reductase is composed of three subunits; HdrA, HdrB and HdrC.</text>
</comment>
<dbReference type="GO" id="GO:0051539">
    <property type="term" value="F:4 iron, 4 sulfur cluster binding"/>
    <property type="evidence" value="ECO:0007669"/>
    <property type="project" value="UniProtKB-UniRule"/>
</dbReference>
<keyword evidence="4 10" id="KW-0285">Flavoprotein</keyword>
<keyword evidence="8 10" id="KW-0408">Iron</keyword>
<feature type="domain" description="4Fe-4S ferredoxin-type" evidence="11">
    <location>
        <begin position="235"/>
        <end position="265"/>
    </location>
</feature>
<dbReference type="EMBL" id="LHXY01000018">
    <property type="protein sequence ID" value="KXB01977.1"/>
    <property type="molecule type" value="Genomic_DNA"/>
</dbReference>
<dbReference type="PANTHER" id="PTHR43498">
    <property type="entry name" value="FERREDOXIN:COB-COM HETERODISULFIDE REDUCTASE SUBUNIT A"/>
    <property type="match status" value="1"/>
</dbReference>
<keyword evidence="6 10" id="KW-0274">FAD</keyword>
<evidence type="ECO:0000256" key="6">
    <source>
        <dbReference type="ARBA" id="ARBA00022827"/>
    </source>
</evidence>
<dbReference type="AlphaFoldDB" id="A0A133V6B8"/>
<dbReference type="InterPro" id="IPR017900">
    <property type="entry name" value="4Fe4S_Fe_S_CS"/>
</dbReference>
<dbReference type="EC" id="1.8.-.-" evidence="10"/>
<evidence type="ECO:0000256" key="9">
    <source>
        <dbReference type="ARBA" id="ARBA00023014"/>
    </source>
</evidence>
<evidence type="ECO:0000256" key="4">
    <source>
        <dbReference type="ARBA" id="ARBA00022630"/>
    </source>
</evidence>
<comment type="cofactor">
    <cofactor evidence="1 10">
        <name>FAD</name>
        <dbReference type="ChEBI" id="CHEBI:57692"/>
    </cofactor>
</comment>
<gene>
    <name evidence="12" type="ORF">AKJ44_01720</name>
</gene>
<dbReference type="InterPro" id="IPR017896">
    <property type="entry name" value="4Fe4S_Fe-S-bd"/>
</dbReference>
<dbReference type="GO" id="GO:0046872">
    <property type="term" value="F:metal ion binding"/>
    <property type="evidence" value="ECO:0007669"/>
    <property type="project" value="UniProtKB-KW"/>
</dbReference>
<name>A0A133V6B8_9EURY</name>
<evidence type="ECO:0000259" key="11">
    <source>
        <dbReference type="PROSITE" id="PS51379"/>
    </source>
</evidence>
<evidence type="ECO:0000256" key="8">
    <source>
        <dbReference type="ARBA" id="ARBA00023004"/>
    </source>
</evidence>
<keyword evidence="3 10" id="KW-0004">4Fe-4S</keyword>
<dbReference type="Pfam" id="PF00037">
    <property type="entry name" value="Fer4"/>
    <property type="match status" value="1"/>
</dbReference>
<dbReference type="Gene3D" id="3.40.50.720">
    <property type="entry name" value="NAD(P)-binding Rossmann-like Domain"/>
    <property type="match status" value="1"/>
</dbReference>
<comment type="similarity">
    <text evidence="2 10">Belongs to the HdrA family.</text>
</comment>
<evidence type="ECO:0000256" key="5">
    <source>
        <dbReference type="ARBA" id="ARBA00022723"/>
    </source>
</evidence>
<dbReference type="UniPathway" id="UPA00647">
    <property type="reaction ID" value="UER00700"/>
</dbReference>
<dbReference type="SUPFAM" id="SSF51905">
    <property type="entry name" value="FAD/NAD(P)-binding domain"/>
    <property type="match status" value="1"/>
</dbReference>
<evidence type="ECO:0000313" key="12">
    <source>
        <dbReference type="EMBL" id="KXB01977.1"/>
    </source>
</evidence>
<evidence type="ECO:0000313" key="13">
    <source>
        <dbReference type="Proteomes" id="UP000070035"/>
    </source>
</evidence>
<dbReference type="GO" id="GO:0016491">
    <property type="term" value="F:oxidoreductase activity"/>
    <property type="evidence" value="ECO:0007669"/>
    <property type="project" value="UniProtKB-UniRule"/>
</dbReference>
<keyword evidence="7 10" id="KW-0560">Oxidoreductase</keyword>
<feature type="domain" description="4Fe-4S ferredoxin-type" evidence="11">
    <location>
        <begin position="573"/>
        <end position="602"/>
    </location>
</feature>
<comment type="function">
    <text evidence="10">Part of a complex that catalyzes the reversible reduction of CoM-S-S-CoB to the thiol-coenzymes H-S-CoM (coenzyme M) and H-S-CoB (coenzyme B).</text>
</comment>
<protein>
    <recommendedName>
        <fullName evidence="10">CoB--CoM heterodisulfide reductase iron-sulfur subunit A</fullName>
        <ecNumber evidence="10">1.8.-.-</ecNumber>
    </recommendedName>
</protein>
<dbReference type="PANTHER" id="PTHR43498:SF1">
    <property type="entry name" value="COB--COM HETERODISULFIDE REDUCTASE IRON-SULFUR SUBUNIT A"/>
    <property type="match status" value="1"/>
</dbReference>
<comment type="cofactor">
    <cofactor evidence="10">
        <name>[4Fe-4S] cluster</name>
        <dbReference type="ChEBI" id="CHEBI:49883"/>
    </cofactor>
</comment>
<keyword evidence="9 10" id="KW-0411">Iron-sulfur</keyword>
<dbReference type="Pfam" id="PF12831">
    <property type="entry name" value="FAD_oxidored"/>
    <property type="match status" value="1"/>
</dbReference>